<reference evidence="2" key="1">
    <citation type="journal article" date="2013" name="Genetics">
        <title>The draft genome and transcriptome of Panagrellus redivivus are shaped by the harsh demands of a free-living lifestyle.</title>
        <authorList>
            <person name="Srinivasan J."/>
            <person name="Dillman A.R."/>
            <person name="Macchietto M.G."/>
            <person name="Heikkinen L."/>
            <person name="Lakso M."/>
            <person name="Fracchia K.M."/>
            <person name="Antoshechkin I."/>
            <person name="Mortazavi A."/>
            <person name="Wong G."/>
            <person name="Sternberg P.W."/>
        </authorList>
    </citation>
    <scope>NUCLEOTIDE SEQUENCE [LARGE SCALE GENOMIC DNA]</scope>
    <source>
        <strain evidence="2">MT8872</strain>
    </source>
</reference>
<proteinExistence type="predicted"/>
<dbReference type="Gene3D" id="2.60.120.260">
    <property type="entry name" value="Galactose-binding domain-like"/>
    <property type="match status" value="1"/>
</dbReference>
<dbReference type="Proteomes" id="UP000492821">
    <property type="component" value="Unassembled WGS sequence"/>
</dbReference>
<dbReference type="GO" id="GO:0008344">
    <property type="term" value="P:adult locomotory behavior"/>
    <property type="evidence" value="ECO:0007669"/>
    <property type="project" value="TreeGrafter"/>
</dbReference>
<dbReference type="InterPro" id="IPR011705">
    <property type="entry name" value="BACK"/>
</dbReference>
<dbReference type="InterPro" id="IPR052407">
    <property type="entry name" value="BTB_POZ_domain_cont_9"/>
</dbReference>
<dbReference type="SUPFAM" id="SSF49785">
    <property type="entry name" value="Galactose-binding domain-like"/>
    <property type="match status" value="1"/>
</dbReference>
<dbReference type="Gene3D" id="1.25.40.420">
    <property type="match status" value="1"/>
</dbReference>
<sequence length="302" mass="34183">MERLQDADISSLELIRNDNKLCEVLNAAVECSQDDLIAHCLEQVKTSNFSIITSENFKTLHVKAVSYLLPFLASKVPDFEIFNAFVAWMNANPSESTHFTELLKHIYLKNITLHTLAQAIQQCENIDVIAVLNIVNQQEEKLTYPFGNVITPASGVRVVTGGPSTFFDIPAIGSNLKHKIGDDNEDIIVDLGGLFKLNHLVIELANGNWSYWIEVFEDMVNWNRVVDYSKYICRSVQRLYFKESAVRYIRICGTAPVKGIFEISRLEAYYTENPLDFDPETGIVIPSDNVALQSKNVQWCVK</sequence>
<protein>
    <submittedName>
        <fullName evidence="3">BACK domain-containing protein</fullName>
    </submittedName>
</protein>
<dbReference type="GO" id="GO:0050804">
    <property type="term" value="P:modulation of chemical synaptic transmission"/>
    <property type="evidence" value="ECO:0007669"/>
    <property type="project" value="TreeGrafter"/>
</dbReference>
<dbReference type="GO" id="GO:0005737">
    <property type="term" value="C:cytoplasm"/>
    <property type="evidence" value="ECO:0007669"/>
    <property type="project" value="TreeGrafter"/>
</dbReference>
<name>A0A7E4USW1_PANRE</name>
<keyword evidence="2" id="KW-1185">Reference proteome</keyword>
<organism evidence="2 3">
    <name type="scientific">Panagrellus redivivus</name>
    <name type="common">Microworm</name>
    <dbReference type="NCBI Taxonomy" id="6233"/>
    <lineage>
        <taxon>Eukaryota</taxon>
        <taxon>Metazoa</taxon>
        <taxon>Ecdysozoa</taxon>
        <taxon>Nematoda</taxon>
        <taxon>Chromadorea</taxon>
        <taxon>Rhabditida</taxon>
        <taxon>Tylenchina</taxon>
        <taxon>Panagrolaimomorpha</taxon>
        <taxon>Panagrolaimoidea</taxon>
        <taxon>Panagrolaimidae</taxon>
        <taxon>Panagrellus</taxon>
    </lineage>
</organism>
<dbReference type="Pfam" id="PF07707">
    <property type="entry name" value="BACK"/>
    <property type="match status" value="1"/>
</dbReference>
<feature type="domain" description="BACK" evidence="1">
    <location>
        <begin position="22"/>
        <end position="120"/>
    </location>
</feature>
<dbReference type="AlphaFoldDB" id="A0A7E4USW1"/>
<evidence type="ECO:0000259" key="1">
    <source>
        <dbReference type="Pfam" id="PF07707"/>
    </source>
</evidence>
<dbReference type="PANTHER" id="PTHR46306">
    <property type="entry name" value="BTB/POZ DOMAIN-CONTAINING PROTEIN 9"/>
    <property type="match status" value="1"/>
</dbReference>
<reference evidence="3" key="2">
    <citation type="submission" date="2020-10" db="UniProtKB">
        <authorList>
            <consortium name="WormBaseParasite"/>
        </authorList>
    </citation>
    <scope>IDENTIFICATION</scope>
</reference>
<dbReference type="PANTHER" id="PTHR46306:SF1">
    <property type="entry name" value="BTB_POZ DOMAIN-CONTAINING PROTEIN 9"/>
    <property type="match status" value="1"/>
</dbReference>
<dbReference type="GO" id="GO:0048512">
    <property type="term" value="P:circadian behavior"/>
    <property type="evidence" value="ECO:0007669"/>
    <property type="project" value="TreeGrafter"/>
</dbReference>
<evidence type="ECO:0000313" key="2">
    <source>
        <dbReference type="Proteomes" id="UP000492821"/>
    </source>
</evidence>
<evidence type="ECO:0000313" key="3">
    <source>
        <dbReference type="WBParaSite" id="Pan_g1245.t1"/>
    </source>
</evidence>
<dbReference type="WBParaSite" id="Pan_g1245.t1">
    <property type="protein sequence ID" value="Pan_g1245.t1"/>
    <property type="gene ID" value="Pan_g1245"/>
</dbReference>
<dbReference type="InterPro" id="IPR008979">
    <property type="entry name" value="Galactose-bd-like_sf"/>
</dbReference>
<accession>A0A7E4USW1</accession>